<comment type="caution">
    <text evidence="1">The sequence shown here is derived from an EMBL/GenBank/DDBJ whole genome shotgun (WGS) entry which is preliminary data.</text>
</comment>
<proteinExistence type="predicted"/>
<protein>
    <submittedName>
        <fullName evidence="1">Uncharacterized protein</fullName>
    </submittedName>
</protein>
<dbReference type="EMBL" id="RQTK01000297">
    <property type="protein sequence ID" value="RUS82208.1"/>
    <property type="molecule type" value="Genomic_DNA"/>
</dbReference>
<sequence>QIWNYRRGTCSEIYKRHNCLSQSTDNNIRQSNTTAAVRKLRQSQSNMKGFIAAVCLSLLIAVVNCQTESSVVATCTQVCTQVCDIWTQIMSFWSGFIEPLAPYVETAGGYCVQGCGLGCGLLG</sequence>
<evidence type="ECO:0000313" key="2">
    <source>
        <dbReference type="Proteomes" id="UP000271974"/>
    </source>
</evidence>
<feature type="non-terminal residue" evidence="1">
    <location>
        <position position="1"/>
    </location>
</feature>
<organism evidence="1 2">
    <name type="scientific">Elysia chlorotica</name>
    <name type="common">Eastern emerald elysia</name>
    <name type="synonym">Sea slug</name>
    <dbReference type="NCBI Taxonomy" id="188477"/>
    <lineage>
        <taxon>Eukaryota</taxon>
        <taxon>Metazoa</taxon>
        <taxon>Spiralia</taxon>
        <taxon>Lophotrochozoa</taxon>
        <taxon>Mollusca</taxon>
        <taxon>Gastropoda</taxon>
        <taxon>Heterobranchia</taxon>
        <taxon>Euthyneura</taxon>
        <taxon>Panpulmonata</taxon>
        <taxon>Sacoglossa</taxon>
        <taxon>Placobranchoidea</taxon>
        <taxon>Plakobranchidae</taxon>
        <taxon>Elysia</taxon>
    </lineage>
</organism>
<gene>
    <name evidence="1" type="ORF">EGW08_010022</name>
</gene>
<evidence type="ECO:0000313" key="1">
    <source>
        <dbReference type="EMBL" id="RUS82208.1"/>
    </source>
</evidence>
<accession>A0A433TKW9</accession>
<dbReference type="Proteomes" id="UP000271974">
    <property type="component" value="Unassembled WGS sequence"/>
</dbReference>
<name>A0A433TKW9_ELYCH</name>
<reference evidence="1 2" key="1">
    <citation type="submission" date="2019-01" db="EMBL/GenBank/DDBJ databases">
        <title>A draft genome assembly of the solar-powered sea slug Elysia chlorotica.</title>
        <authorList>
            <person name="Cai H."/>
            <person name="Li Q."/>
            <person name="Fang X."/>
            <person name="Li J."/>
            <person name="Curtis N.E."/>
            <person name="Altenburger A."/>
            <person name="Shibata T."/>
            <person name="Feng M."/>
            <person name="Maeda T."/>
            <person name="Schwartz J.A."/>
            <person name="Shigenobu S."/>
            <person name="Lundholm N."/>
            <person name="Nishiyama T."/>
            <person name="Yang H."/>
            <person name="Hasebe M."/>
            <person name="Li S."/>
            <person name="Pierce S.K."/>
            <person name="Wang J."/>
        </authorList>
    </citation>
    <scope>NUCLEOTIDE SEQUENCE [LARGE SCALE GENOMIC DNA]</scope>
    <source>
        <strain evidence="1">EC2010</strain>
        <tissue evidence="1">Whole organism of an adult</tissue>
    </source>
</reference>
<keyword evidence="2" id="KW-1185">Reference proteome</keyword>
<dbReference type="OrthoDB" id="6158037at2759"/>
<dbReference type="AlphaFoldDB" id="A0A433TKW9"/>